<dbReference type="OrthoDB" id="185373at2759"/>
<organism evidence="3 4">
    <name type="scientific">Coemansia thaxteri</name>
    <dbReference type="NCBI Taxonomy" id="2663907"/>
    <lineage>
        <taxon>Eukaryota</taxon>
        <taxon>Fungi</taxon>
        <taxon>Fungi incertae sedis</taxon>
        <taxon>Zoopagomycota</taxon>
        <taxon>Kickxellomycotina</taxon>
        <taxon>Kickxellomycetes</taxon>
        <taxon>Kickxellales</taxon>
        <taxon>Kickxellaceae</taxon>
        <taxon>Coemansia</taxon>
    </lineage>
</organism>
<dbReference type="Pfam" id="PF01535">
    <property type="entry name" value="PPR"/>
    <property type="match status" value="1"/>
</dbReference>
<feature type="coiled-coil region" evidence="2">
    <location>
        <begin position="299"/>
        <end position="326"/>
    </location>
</feature>
<dbReference type="NCBIfam" id="TIGR00756">
    <property type="entry name" value="PPR"/>
    <property type="match status" value="1"/>
</dbReference>
<evidence type="ECO:0000313" key="3">
    <source>
        <dbReference type="EMBL" id="KAJ2004131.1"/>
    </source>
</evidence>
<protein>
    <recommendedName>
        <fullName evidence="5">Pentatricopeptide repeat-containing protein</fullName>
    </recommendedName>
</protein>
<dbReference type="Pfam" id="PF13041">
    <property type="entry name" value="PPR_2"/>
    <property type="match status" value="1"/>
</dbReference>
<gene>
    <name evidence="3" type="ORF">H4R26_002689</name>
</gene>
<dbReference type="EMBL" id="JANBQF010000174">
    <property type="protein sequence ID" value="KAJ2004131.1"/>
    <property type="molecule type" value="Genomic_DNA"/>
</dbReference>
<dbReference type="PANTHER" id="PTHR47936:SF1">
    <property type="entry name" value="PENTATRICOPEPTIDE REPEAT-CONTAINING PROTEIN GUN1, CHLOROPLASTIC"/>
    <property type="match status" value="1"/>
</dbReference>
<keyword evidence="4" id="KW-1185">Reference proteome</keyword>
<dbReference type="Proteomes" id="UP001150907">
    <property type="component" value="Unassembled WGS sequence"/>
</dbReference>
<evidence type="ECO:0000313" key="4">
    <source>
        <dbReference type="Proteomes" id="UP001150907"/>
    </source>
</evidence>
<dbReference type="InterPro" id="IPR002885">
    <property type="entry name" value="PPR_rpt"/>
</dbReference>
<evidence type="ECO:0008006" key="5">
    <source>
        <dbReference type="Google" id="ProtNLM"/>
    </source>
</evidence>
<accession>A0A9W8BE50</accession>
<keyword evidence="1" id="KW-0677">Repeat</keyword>
<dbReference type="PANTHER" id="PTHR47936">
    <property type="entry name" value="PPR_LONG DOMAIN-CONTAINING PROTEIN"/>
    <property type="match status" value="1"/>
</dbReference>
<comment type="caution">
    <text evidence="3">The sequence shown here is derived from an EMBL/GenBank/DDBJ whole genome shotgun (WGS) entry which is preliminary data.</text>
</comment>
<sequence length="329" mass="36587">MALNSAKTNISVVHSRVLRVLHPKYLHGYSGSQMDELGERARRVVENMNKGGLDVSRQDLNGLMNSFVRNNDATDQIWQFATLGGITRDVTNYNCYINAKLYGKQYERAFEVYREMQGAGIAGNTYTSTCLIRLYGATGDLIAARRVFDGVLSELGRGGPNVHVYNAMLDVLGTNGLMEEMRDLFLRMVGLADYSGGDVSGFGKDECRGGLERMGAIAPDRSTFHVLAKWHAQYWDLGTAKKYVELMAGGYGIQPVAKTFKVMVNVKTAMRDFQGCCELGVMMAERYDITPPGHIMRALERAGKVRKDMEDKIRESEEQASSLLSAFVK</sequence>
<evidence type="ECO:0000256" key="1">
    <source>
        <dbReference type="ARBA" id="ARBA00022737"/>
    </source>
</evidence>
<keyword evidence="2" id="KW-0175">Coiled coil</keyword>
<reference evidence="3" key="1">
    <citation type="submission" date="2022-07" db="EMBL/GenBank/DDBJ databases">
        <title>Phylogenomic reconstructions and comparative analyses of Kickxellomycotina fungi.</title>
        <authorList>
            <person name="Reynolds N.K."/>
            <person name="Stajich J.E."/>
            <person name="Barry K."/>
            <person name="Grigoriev I.V."/>
            <person name="Crous P."/>
            <person name="Smith M.E."/>
        </authorList>
    </citation>
    <scope>NUCLEOTIDE SEQUENCE</scope>
    <source>
        <strain evidence="3">IMI 214461</strain>
    </source>
</reference>
<evidence type="ECO:0000256" key="2">
    <source>
        <dbReference type="SAM" id="Coils"/>
    </source>
</evidence>
<dbReference type="InterPro" id="IPR011990">
    <property type="entry name" value="TPR-like_helical_dom_sf"/>
</dbReference>
<proteinExistence type="predicted"/>
<name>A0A9W8BE50_9FUNG</name>
<dbReference type="AlphaFoldDB" id="A0A9W8BE50"/>
<dbReference type="Gene3D" id="1.25.40.10">
    <property type="entry name" value="Tetratricopeptide repeat domain"/>
    <property type="match status" value="2"/>
</dbReference>